<dbReference type="SMART" id="SM00346">
    <property type="entry name" value="HTH_ICLR"/>
    <property type="match status" value="1"/>
</dbReference>
<keyword evidence="2" id="KW-0238">DNA-binding</keyword>
<keyword evidence="7" id="KW-1185">Reference proteome</keyword>
<dbReference type="PANTHER" id="PTHR30136">
    <property type="entry name" value="HELIX-TURN-HELIX TRANSCRIPTIONAL REGULATOR, ICLR FAMILY"/>
    <property type="match status" value="1"/>
</dbReference>
<organism evidence="6 7">
    <name type="scientific">Actinoallomurus vinaceus</name>
    <dbReference type="NCBI Taxonomy" id="1080074"/>
    <lineage>
        <taxon>Bacteria</taxon>
        <taxon>Bacillati</taxon>
        <taxon>Actinomycetota</taxon>
        <taxon>Actinomycetes</taxon>
        <taxon>Streptosporangiales</taxon>
        <taxon>Thermomonosporaceae</taxon>
        <taxon>Actinoallomurus</taxon>
    </lineage>
</organism>
<dbReference type="InterPro" id="IPR029016">
    <property type="entry name" value="GAF-like_dom_sf"/>
</dbReference>
<dbReference type="Gene3D" id="3.30.450.40">
    <property type="match status" value="1"/>
</dbReference>
<dbReference type="SUPFAM" id="SSF46785">
    <property type="entry name" value="Winged helix' DNA-binding domain"/>
    <property type="match status" value="1"/>
</dbReference>
<accession>A0ABP8UAV0</accession>
<dbReference type="Gene3D" id="1.10.10.10">
    <property type="entry name" value="Winged helix-like DNA-binding domain superfamily/Winged helix DNA-binding domain"/>
    <property type="match status" value="1"/>
</dbReference>
<dbReference type="Pfam" id="PF01614">
    <property type="entry name" value="IclR_C"/>
    <property type="match status" value="1"/>
</dbReference>
<protein>
    <submittedName>
        <fullName evidence="6">IclR family transcriptional regulator</fullName>
    </submittedName>
</protein>
<dbReference type="InterPro" id="IPR050707">
    <property type="entry name" value="HTH_MetabolicPath_Reg"/>
</dbReference>
<dbReference type="SUPFAM" id="SSF55781">
    <property type="entry name" value="GAF domain-like"/>
    <property type="match status" value="1"/>
</dbReference>
<dbReference type="Proteomes" id="UP001501442">
    <property type="component" value="Unassembled WGS sequence"/>
</dbReference>
<keyword evidence="1" id="KW-0805">Transcription regulation</keyword>
<dbReference type="Pfam" id="PF09339">
    <property type="entry name" value="HTH_IclR"/>
    <property type="match status" value="1"/>
</dbReference>
<keyword evidence="3" id="KW-0804">Transcription</keyword>
<gene>
    <name evidence="6" type="ORF">GCM10023196_026390</name>
</gene>
<evidence type="ECO:0000313" key="7">
    <source>
        <dbReference type="Proteomes" id="UP001501442"/>
    </source>
</evidence>
<dbReference type="InterPro" id="IPR005471">
    <property type="entry name" value="Tscrpt_reg_IclR_N"/>
</dbReference>
<dbReference type="PROSITE" id="PS51077">
    <property type="entry name" value="HTH_ICLR"/>
    <property type="match status" value="1"/>
</dbReference>
<evidence type="ECO:0000259" key="4">
    <source>
        <dbReference type="PROSITE" id="PS51077"/>
    </source>
</evidence>
<dbReference type="PROSITE" id="PS51078">
    <property type="entry name" value="ICLR_ED"/>
    <property type="match status" value="1"/>
</dbReference>
<evidence type="ECO:0000256" key="3">
    <source>
        <dbReference type="ARBA" id="ARBA00023163"/>
    </source>
</evidence>
<name>A0ABP8UAV0_9ACTN</name>
<evidence type="ECO:0000256" key="1">
    <source>
        <dbReference type="ARBA" id="ARBA00023015"/>
    </source>
</evidence>
<dbReference type="InterPro" id="IPR036390">
    <property type="entry name" value="WH_DNA-bd_sf"/>
</dbReference>
<dbReference type="RefSeq" id="WP_345431021.1">
    <property type="nucleotide sequence ID" value="NZ_BAABHK010000003.1"/>
</dbReference>
<comment type="caution">
    <text evidence="6">The sequence shown here is derived from an EMBL/GenBank/DDBJ whole genome shotgun (WGS) entry which is preliminary data.</text>
</comment>
<evidence type="ECO:0000259" key="5">
    <source>
        <dbReference type="PROSITE" id="PS51078"/>
    </source>
</evidence>
<feature type="domain" description="IclR-ED" evidence="5">
    <location>
        <begin position="76"/>
        <end position="257"/>
    </location>
</feature>
<dbReference type="InterPro" id="IPR036388">
    <property type="entry name" value="WH-like_DNA-bd_sf"/>
</dbReference>
<dbReference type="InterPro" id="IPR014757">
    <property type="entry name" value="Tscrpt_reg_IclR_C"/>
</dbReference>
<reference evidence="7" key="1">
    <citation type="journal article" date="2019" name="Int. J. Syst. Evol. Microbiol.">
        <title>The Global Catalogue of Microorganisms (GCM) 10K type strain sequencing project: providing services to taxonomists for standard genome sequencing and annotation.</title>
        <authorList>
            <consortium name="The Broad Institute Genomics Platform"/>
            <consortium name="The Broad Institute Genome Sequencing Center for Infectious Disease"/>
            <person name="Wu L."/>
            <person name="Ma J."/>
        </authorList>
    </citation>
    <scope>NUCLEOTIDE SEQUENCE [LARGE SCALE GENOMIC DNA]</scope>
    <source>
        <strain evidence="7">JCM 17939</strain>
    </source>
</reference>
<evidence type="ECO:0000313" key="6">
    <source>
        <dbReference type="EMBL" id="GAA4624789.1"/>
    </source>
</evidence>
<dbReference type="EMBL" id="BAABHK010000003">
    <property type="protein sequence ID" value="GAA4624789.1"/>
    <property type="molecule type" value="Genomic_DNA"/>
</dbReference>
<dbReference type="PANTHER" id="PTHR30136:SF24">
    <property type="entry name" value="HTH-TYPE TRANSCRIPTIONAL REPRESSOR ALLR"/>
    <property type="match status" value="1"/>
</dbReference>
<proteinExistence type="predicted"/>
<sequence length="265" mass="29092">MSTEQPRGVRDVKSAGRTVEVLEALAALQGRAVTLRDLAERIDIPRSSLYALLQTLVGRGWVRTDATGSLYSIGIRALLVGTAYLDDDPRLAMLKPHLDALATELGETLHFARLDGADMVYLATRESHNYRRRFSRVGRRLPVHTTSLGKAVLAERTDEEVDALLPAEPERLTPHTLCDRKALFADLAETRRRGYAVDDGENTVGLYCIGVTLRYDPAVTDALSCSIPKSRLTPELESDVIAALQDVRAAIETATTSPALSVVWR</sequence>
<evidence type="ECO:0000256" key="2">
    <source>
        <dbReference type="ARBA" id="ARBA00023125"/>
    </source>
</evidence>
<feature type="domain" description="HTH iclR-type" evidence="4">
    <location>
        <begin position="12"/>
        <end position="75"/>
    </location>
</feature>